<evidence type="ECO:0000259" key="3">
    <source>
        <dbReference type="PROSITE" id="PS50110"/>
    </source>
</evidence>
<reference evidence="4 5" key="1">
    <citation type="submission" date="2018-09" db="EMBL/GenBank/DDBJ databases">
        <title>Genomic Encyclopedia of Archaeal and Bacterial Type Strains, Phase II (KMG-II): from individual species to whole genera.</title>
        <authorList>
            <person name="Goeker M."/>
        </authorList>
    </citation>
    <scope>NUCLEOTIDE SEQUENCE [LARGE SCALE GENOMIC DNA]</scope>
    <source>
        <strain evidence="4 5">DSM 17008</strain>
    </source>
</reference>
<dbReference type="AlphaFoldDB" id="A0A419UZX8"/>
<dbReference type="GO" id="GO:0000160">
    <property type="term" value="P:phosphorelay signal transduction system"/>
    <property type="evidence" value="ECO:0007669"/>
    <property type="project" value="InterPro"/>
</dbReference>
<comment type="caution">
    <text evidence="4">The sequence shown here is derived from an EMBL/GenBank/DDBJ whole genome shotgun (WGS) entry which is preliminary data.</text>
</comment>
<evidence type="ECO:0000256" key="2">
    <source>
        <dbReference type="PROSITE-ProRule" id="PRU00169"/>
    </source>
</evidence>
<dbReference type="Pfam" id="PF00072">
    <property type="entry name" value="Response_reg"/>
    <property type="match status" value="1"/>
</dbReference>
<dbReference type="OrthoDB" id="9797769at2"/>
<dbReference type="SUPFAM" id="SSF52172">
    <property type="entry name" value="CheY-like"/>
    <property type="match status" value="1"/>
</dbReference>
<protein>
    <submittedName>
        <fullName evidence="4">Response regulator receiver domain-containing protein</fullName>
    </submittedName>
</protein>
<dbReference type="PANTHER" id="PTHR44591:SF3">
    <property type="entry name" value="RESPONSE REGULATORY DOMAIN-CONTAINING PROTEIN"/>
    <property type="match status" value="1"/>
</dbReference>
<gene>
    <name evidence="4" type="ORF">ATL39_2662</name>
</gene>
<proteinExistence type="predicted"/>
<evidence type="ECO:0000313" key="5">
    <source>
        <dbReference type="Proteomes" id="UP000285120"/>
    </source>
</evidence>
<dbReference type="RefSeq" id="WP_120193811.1">
    <property type="nucleotide sequence ID" value="NZ_RAPK01000010.1"/>
</dbReference>
<dbReference type="CDD" id="cd17574">
    <property type="entry name" value="REC_OmpR"/>
    <property type="match status" value="1"/>
</dbReference>
<dbReference type="SMART" id="SM00448">
    <property type="entry name" value="REC"/>
    <property type="match status" value="1"/>
</dbReference>
<dbReference type="EMBL" id="RAPK01000010">
    <property type="protein sequence ID" value="RKD71266.1"/>
    <property type="molecule type" value="Genomic_DNA"/>
</dbReference>
<keyword evidence="1 2" id="KW-0597">Phosphoprotein</keyword>
<dbReference type="InterPro" id="IPR050595">
    <property type="entry name" value="Bact_response_regulator"/>
</dbReference>
<dbReference type="InterPro" id="IPR001789">
    <property type="entry name" value="Sig_transdc_resp-reg_receiver"/>
</dbReference>
<feature type="modified residue" description="4-aspartylphosphate" evidence="2">
    <location>
        <position position="52"/>
    </location>
</feature>
<dbReference type="PROSITE" id="PS50110">
    <property type="entry name" value="RESPONSE_REGULATORY"/>
    <property type="match status" value="1"/>
</dbReference>
<organism evidence="4 5">
    <name type="scientific">Sinobaca qinghaiensis</name>
    <dbReference type="NCBI Taxonomy" id="342944"/>
    <lineage>
        <taxon>Bacteria</taxon>
        <taxon>Bacillati</taxon>
        <taxon>Bacillota</taxon>
        <taxon>Bacilli</taxon>
        <taxon>Bacillales</taxon>
        <taxon>Sporolactobacillaceae</taxon>
        <taxon>Sinobaca</taxon>
    </lineage>
</organism>
<name>A0A419UZX8_9BACL</name>
<dbReference type="PANTHER" id="PTHR44591">
    <property type="entry name" value="STRESS RESPONSE REGULATOR PROTEIN 1"/>
    <property type="match status" value="1"/>
</dbReference>
<dbReference type="InterPro" id="IPR011006">
    <property type="entry name" value="CheY-like_superfamily"/>
</dbReference>
<evidence type="ECO:0000256" key="1">
    <source>
        <dbReference type="ARBA" id="ARBA00022553"/>
    </source>
</evidence>
<keyword evidence="5" id="KW-1185">Reference proteome</keyword>
<evidence type="ECO:0000313" key="4">
    <source>
        <dbReference type="EMBL" id="RKD71266.1"/>
    </source>
</evidence>
<sequence>MKKILVADDEDVLRMLIVDTLEDDEYEIEEAENGSEALEMALAKEYDLLIVDYMMPGYNGVEVLSHLKEQGRLTQMKSLMLTAKSQESDRESALKAGATDFLTKPFSPALLVSVVEDLLDD</sequence>
<dbReference type="Gene3D" id="3.40.50.2300">
    <property type="match status" value="1"/>
</dbReference>
<accession>A0A419UZX8</accession>
<dbReference type="Proteomes" id="UP000285120">
    <property type="component" value="Unassembled WGS sequence"/>
</dbReference>
<feature type="domain" description="Response regulatory" evidence="3">
    <location>
        <begin position="3"/>
        <end position="119"/>
    </location>
</feature>